<protein>
    <recommendedName>
        <fullName evidence="1">Glycosyl transferase family 1 domain-containing protein</fullName>
    </recommendedName>
</protein>
<dbReference type="EMBL" id="MGBB01000016">
    <property type="protein sequence ID" value="OGK58260.1"/>
    <property type="molecule type" value="Genomic_DNA"/>
</dbReference>
<comment type="caution">
    <text evidence="2">The sequence shown here is derived from an EMBL/GenBank/DDBJ whole genome shotgun (WGS) entry which is preliminary data.</text>
</comment>
<feature type="domain" description="Glycosyl transferase family 1" evidence="1">
    <location>
        <begin position="202"/>
        <end position="336"/>
    </location>
</feature>
<dbReference type="SUPFAM" id="SSF53756">
    <property type="entry name" value="UDP-Glycosyltransferase/glycogen phosphorylase"/>
    <property type="match status" value="1"/>
</dbReference>
<dbReference type="Pfam" id="PF00534">
    <property type="entry name" value="Glycos_transf_1"/>
    <property type="match status" value="1"/>
</dbReference>
<accession>A0A1F7JRL0</accession>
<dbReference type="Gene3D" id="3.40.50.2000">
    <property type="entry name" value="Glycogen Phosphorylase B"/>
    <property type="match status" value="2"/>
</dbReference>
<dbReference type="PANTHER" id="PTHR45947">
    <property type="entry name" value="SULFOQUINOVOSYL TRANSFERASE SQD2"/>
    <property type="match status" value="1"/>
</dbReference>
<dbReference type="PANTHER" id="PTHR45947:SF3">
    <property type="entry name" value="SULFOQUINOVOSYL TRANSFERASE SQD2"/>
    <property type="match status" value="1"/>
</dbReference>
<sequence>MNTVSKSKKIAIVYDWIDKWGGVERILLTLHKLFPQAVFYTSYTNLTQASWAKQLPVKTSFIQSLPNFIRSNRILSLPFYPLAFESFDFTDFDLVISVTSSFAKAVITKPPTKHICYLLSPTRYFWGMEKDYLKSGWKRLMVSPFTTGWRQWDYIVAQRPDLIVSLSKTVADRCQKYYRRASTVVYPPFDVDYWQGFKQRRSELKDQRFFLVVSRLEPYKKIDLVINVFNQLVDQRLVVVGEGSQKRYLQAMAGNNSRFTGQVTDQELASLYSQARALIIPQEEDFGYVSLEAQFFGCPVVAYAVGGTSETVVDGKTGILFAKQSPESLRNALARYHTLSYNLKIGTITHGKKNVERFRKEAFFRSFQNLVDGVLSGDLGD</sequence>
<dbReference type="InterPro" id="IPR001296">
    <property type="entry name" value="Glyco_trans_1"/>
</dbReference>
<dbReference type="Proteomes" id="UP000178039">
    <property type="component" value="Unassembled WGS sequence"/>
</dbReference>
<evidence type="ECO:0000313" key="3">
    <source>
        <dbReference type="Proteomes" id="UP000178039"/>
    </source>
</evidence>
<organism evidence="2 3">
    <name type="scientific">Candidatus Roizmanbacteria bacterium RIFCSPLOWO2_02_FULL_41_9</name>
    <dbReference type="NCBI Taxonomy" id="1802077"/>
    <lineage>
        <taxon>Bacteria</taxon>
        <taxon>Candidatus Roizmaniibacteriota</taxon>
    </lineage>
</organism>
<evidence type="ECO:0000259" key="1">
    <source>
        <dbReference type="Pfam" id="PF00534"/>
    </source>
</evidence>
<gene>
    <name evidence="2" type="ORF">A3H86_03450</name>
</gene>
<evidence type="ECO:0000313" key="2">
    <source>
        <dbReference type="EMBL" id="OGK58260.1"/>
    </source>
</evidence>
<proteinExistence type="predicted"/>
<name>A0A1F7JRL0_9BACT</name>
<reference evidence="2 3" key="1">
    <citation type="journal article" date="2016" name="Nat. Commun.">
        <title>Thousands of microbial genomes shed light on interconnected biogeochemical processes in an aquifer system.</title>
        <authorList>
            <person name="Anantharaman K."/>
            <person name="Brown C.T."/>
            <person name="Hug L.A."/>
            <person name="Sharon I."/>
            <person name="Castelle C.J."/>
            <person name="Probst A.J."/>
            <person name="Thomas B.C."/>
            <person name="Singh A."/>
            <person name="Wilkins M.J."/>
            <person name="Karaoz U."/>
            <person name="Brodie E.L."/>
            <person name="Williams K.H."/>
            <person name="Hubbard S.S."/>
            <person name="Banfield J.F."/>
        </authorList>
    </citation>
    <scope>NUCLEOTIDE SEQUENCE [LARGE SCALE GENOMIC DNA]</scope>
</reference>
<dbReference type="GO" id="GO:0016757">
    <property type="term" value="F:glycosyltransferase activity"/>
    <property type="evidence" value="ECO:0007669"/>
    <property type="project" value="InterPro"/>
</dbReference>
<dbReference type="InterPro" id="IPR050194">
    <property type="entry name" value="Glycosyltransferase_grp1"/>
</dbReference>
<dbReference type="AlphaFoldDB" id="A0A1F7JRL0"/>